<evidence type="ECO:0000259" key="22">
    <source>
        <dbReference type="PROSITE" id="PS50873"/>
    </source>
</evidence>
<keyword evidence="21" id="KW-0732">Signal</keyword>
<feature type="region of interest" description="Disordered" evidence="20">
    <location>
        <begin position="24"/>
        <end position="229"/>
    </location>
</feature>
<evidence type="ECO:0000256" key="19">
    <source>
        <dbReference type="PIRSR" id="PIRSR600823-5"/>
    </source>
</evidence>
<keyword evidence="10" id="KW-0560">Oxidoreductase</keyword>
<reference evidence="23" key="1">
    <citation type="submission" date="2019-03" db="EMBL/GenBank/DDBJ databases">
        <title>WGS assembly of Setaria viridis.</title>
        <authorList>
            <person name="Huang P."/>
            <person name="Jenkins J."/>
            <person name="Grimwood J."/>
            <person name="Barry K."/>
            <person name="Healey A."/>
            <person name="Mamidi S."/>
            <person name="Sreedasyam A."/>
            <person name="Shu S."/>
            <person name="Feldman M."/>
            <person name="Wu J."/>
            <person name="Yu Y."/>
            <person name="Chen C."/>
            <person name="Johnson J."/>
            <person name="Rokhsar D."/>
            <person name="Baxter I."/>
            <person name="Schmutz J."/>
            <person name="Brutnell T."/>
            <person name="Kellogg E."/>
        </authorList>
    </citation>
    <scope>NUCLEOTIDE SEQUENCE [LARGE SCALE GENOMIC DNA]</scope>
</reference>
<feature type="region of interest" description="Disordered" evidence="20">
    <location>
        <begin position="405"/>
        <end position="424"/>
    </location>
</feature>
<dbReference type="InterPro" id="IPR000823">
    <property type="entry name" value="Peroxidase_pln"/>
</dbReference>
<dbReference type="PANTHER" id="PTHR31235">
    <property type="entry name" value="PEROXIDASE 25-RELATED"/>
    <property type="match status" value="1"/>
</dbReference>
<evidence type="ECO:0000256" key="4">
    <source>
        <dbReference type="ARBA" id="ARBA00012313"/>
    </source>
</evidence>
<feature type="active site" description="Proton acceptor" evidence="15">
    <location>
        <position position="271"/>
    </location>
</feature>
<protein>
    <recommendedName>
        <fullName evidence="4">peroxidase</fullName>
        <ecNumber evidence="4">1.11.1.7</ecNumber>
    </recommendedName>
</protein>
<feature type="binding site" evidence="17">
    <location>
        <position position="281"/>
    </location>
    <ligand>
        <name>Ca(2+)</name>
        <dbReference type="ChEBI" id="CHEBI:29108"/>
        <label>1</label>
    </ligand>
</feature>
<feature type="disulfide bond" evidence="19">
    <location>
        <begin position="408"/>
        <end position="436"/>
    </location>
</feature>
<feature type="binding site" evidence="17">
    <location>
        <position position="277"/>
    </location>
    <ligand>
        <name>Ca(2+)</name>
        <dbReference type="ChEBI" id="CHEBI:29108"/>
        <label>1</label>
    </ligand>
</feature>
<dbReference type="InterPro" id="IPR033905">
    <property type="entry name" value="Secretory_peroxidase"/>
</dbReference>
<feature type="compositionally biased region" description="Pro residues" evidence="20">
    <location>
        <begin position="85"/>
        <end position="224"/>
    </location>
</feature>
<feature type="disulfide bond" evidence="19">
    <location>
        <begin position="327"/>
        <end position="525"/>
    </location>
</feature>
<keyword evidence="9 17" id="KW-0106">Calcium</keyword>
<keyword evidence="11 17" id="KW-0408">Iron</keyword>
<dbReference type="GO" id="GO:0006979">
    <property type="term" value="P:response to oxidative stress"/>
    <property type="evidence" value="ECO:0007669"/>
    <property type="project" value="InterPro"/>
</dbReference>
<feature type="binding site" evidence="17">
    <location>
        <position position="449"/>
    </location>
    <ligand>
        <name>Ca(2+)</name>
        <dbReference type="ChEBI" id="CHEBI:29108"/>
        <label>2</label>
    </ligand>
</feature>
<dbReference type="GO" id="GO:0005576">
    <property type="term" value="C:extracellular region"/>
    <property type="evidence" value="ECO:0007669"/>
    <property type="project" value="UniProtKB-SubCell"/>
</dbReference>
<gene>
    <name evidence="23" type="ORF">SEVIR_2G418900v2</name>
</gene>
<evidence type="ECO:0000256" key="1">
    <source>
        <dbReference type="ARBA" id="ARBA00000189"/>
    </source>
</evidence>
<evidence type="ECO:0000313" key="24">
    <source>
        <dbReference type="Proteomes" id="UP000298652"/>
    </source>
</evidence>
<dbReference type="InterPro" id="IPR019793">
    <property type="entry name" value="Peroxidases_heam-ligand_BS"/>
</dbReference>
<dbReference type="InterPro" id="IPR010255">
    <property type="entry name" value="Haem_peroxidase_sf"/>
</dbReference>
<evidence type="ECO:0000256" key="13">
    <source>
        <dbReference type="ARBA" id="ARBA00023180"/>
    </source>
</evidence>
<sequence>MVAVTLPAILTVLALLGSVACQGGYGDGNPAPAPQPHAYPPARPQPPPSPPTTSRPPSYPTTSPNPPPPPKILQPLTYPPTNSNSPPPKPPRPPTYPPTNSSPPPPKTPQAPAYPPASPSSPPPKPTQPPTYPPTSPRSPPPKAPQPPAYPPMSPSPSPPPPKTSQPPAYPPTSPNPPPPKASQLPLYPPTSPNPPPPKASQSPTYPPTSSSPPPPILTPPPSPSDAEKKLKIGYYKNKCDHHVDVEAIVRKHVGSFNDSMKAGLIRLFFHDCFTRGCDASILLDPTSDNQQPEKFGIPNFPSMRGYEVIDAAKAELEAKCPGKVSCADIVAFAARDASYFLSGGGINFDMPAGRYDGNVSLASETLPNLPPPFAGLQQLEKMFADKGLDSFDMVTLSGAHSIGRSHCSSFSRDRLPPSATSDMDPAFAAGLQANCSSANGADNTVVEDHETPDVLDNQYYQNVLDRKVLFTSDAALTSKDMTNNLVRVYAIFPWLWQQKFEEAMVKMSRIEVKTAATGEIRRTCRAVNSKP</sequence>
<dbReference type="FunFam" id="1.10.420.10:FF:000006">
    <property type="entry name" value="Peroxidase"/>
    <property type="match status" value="1"/>
</dbReference>
<keyword evidence="24" id="KW-1185">Reference proteome</keyword>
<comment type="cofactor">
    <cofactor evidence="17">
        <name>heme b</name>
        <dbReference type="ChEBI" id="CHEBI:60344"/>
    </cofactor>
    <text evidence="17">Binds 1 heme b (iron(II)-protoporphyrin IX) group per subunit.</text>
</comment>
<feature type="binding site" evidence="17">
    <location>
        <position position="294"/>
    </location>
    <ligand>
        <name>Ca(2+)</name>
        <dbReference type="ChEBI" id="CHEBI:29108"/>
        <label>1</label>
    </ligand>
</feature>
<feature type="chain" id="PRO_5020506017" description="peroxidase" evidence="21">
    <location>
        <begin position="22"/>
        <end position="532"/>
    </location>
</feature>
<comment type="similarity">
    <text evidence="3">Belongs to the peroxidase family. Ascorbate peroxidase subfamily.</text>
</comment>
<evidence type="ECO:0000256" key="14">
    <source>
        <dbReference type="ARBA" id="ARBA00023324"/>
    </source>
</evidence>
<feature type="compositionally biased region" description="Low complexity" evidence="20">
    <location>
        <begin position="75"/>
        <end position="84"/>
    </location>
</feature>
<evidence type="ECO:0000256" key="6">
    <source>
        <dbReference type="ARBA" id="ARBA00022559"/>
    </source>
</evidence>
<dbReference type="GO" id="GO:0020037">
    <property type="term" value="F:heme binding"/>
    <property type="evidence" value="ECO:0007669"/>
    <property type="project" value="InterPro"/>
</dbReference>
<feature type="binding site" evidence="17">
    <location>
        <position position="452"/>
    </location>
    <ligand>
        <name>Ca(2+)</name>
        <dbReference type="ChEBI" id="CHEBI:29108"/>
        <label>2</label>
    </ligand>
</feature>
<dbReference type="Proteomes" id="UP000298652">
    <property type="component" value="Chromosome 2"/>
</dbReference>
<keyword evidence="12 19" id="KW-1015">Disulfide bond</keyword>
<keyword evidence="5" id="KW-0964">Secreted</keyword>
<dbReference type="GO" id="GO:0140825">
    <property type="term" value="F:lactoperoxidase activity"/>
    <property type="evidence" value="ECO:0007669"/>
    <property type="project" value="UniProtKB-EC"/>
</dbReference>
<evidence type="ECO:0000256" key="15">
    <source>
        <dbReference type="PIRSR" id="PIRSR600823-1"/>
    </source>
</evidence>
<dbReference type="FunFam" id="1.10.520.10:FF:000028">
    <property type="entry name" value="Peroxidase"/>
    <property type="match status" value="1"/>
</dbReference>
<proteinExistence type="inferred from homology"/>
<dbReference type="PRINTS" id="PR00461">
    <property type="entry name" value="PLPEROXIDASE"/>
</dbReference>
<organism evidence="23 24">
    <name type="scientific">Setaria viridis</name>
    <name type="common">Green bristlegrass</name>
    <name type="synonym">Setaria italica subsp. viridis</name>
    <dbReference type="NCBI Taxonomy" id="4556"/>
    <lineage>
        <taxon>Eukaryota</taxon>
        <taxon>Viridiplantae</taxon>
        <taxon>Streptophyta</taxon>
        <taxon>Embryophyta</taxon>
        <taxon>Tracheophyta</taxon>
        <taxon>Spermatophyta</taxon>
        <taxon>Magnoliopsida</taxon>
        <taxon>Liliopsida</taxon>
        <taxon>Poales</taxon>
        <taxon>Poaceae</taxon>
        <taxon>PACMAD clade</taxon>
        <taxon>Panicoideae</taxon>
        <taxon>Panicodae</taxon>
        <taxon>Paniceae</taxon>
        <taxon>Cenchrinae</taxon>
        <taxon>Setaria</taxon>
    </lineage>
</organism>
<evidence type="ECO:0000256" key="20">
    <source>
        <dbReference type="SAM" id="MobiDB-lite"/>
    </source>
</evidence>
<evidence type="ECO:0000313" key="23">
    <source>
        <dbReference type="EMBL" id="TKW36109.1"/>
    </source>
</evidence>
<dbReference type="PRINTS" id="PR00458">
    <property type="entry name" value="PEROXIDASE"/>
</dbReference>
<evidence type="ECO:0000256" key="8">
    <source>
        <dbReference type="ARBA" id="ARBA00022723"/>
    </source>
</evidence>
<keyword evidence="14" id="KW-0376">Hydrogen peroxide</keyword>
<feature type="disulfide bond" evidence="19">
    <location>
        <begin position="273"/>
        <end position="278"/>
    </location>
</feature>
<dbReference type="Pfam" id="PF00141">
    <property type="entry name" value="peroxidase"/>
    <property type="match status" value="1"/>
</dbReference>
<evidence type="ECO:0000256" key="11">
    <source>
        <dbReference type="ARBA" id="ARBA00023004"/>
    </source>
</evidence>
<keyword evidence="13" id="KW-0325">Glycoprotein</keyword>
<dbReference type="CDD" id="cd00693">
    <property type="entry name" value="secretory_peroxidase"/>
    <property type="match status" value="1"/>
</dbReference>
<dbReference type="EMBL" id="CM016553">
    <property type="protein sequence ID" value="TKW36109.1"/>
    <property type="molecule type" value="Genomic_DNA"/>
</dbReference>
<feature type="binding site" evidence="16">
    <location>
        <position position="371"/>
    </location>
    <ligand>
        <name>substrate</name>
    </ligand>
</feature>
<feature type="domain" description="Plant heme peroxidase family profile" evidence="22">
    <location>
        <begin position="230"/>
        <end position="529"/>
    </location>
</feature>
<dbReference type="EC" id="1.11.1.7" evidence="4"/>
<keyword evidence="8 17" id="KW-0479">Metal-binding</keyword>
<feature type="binding site" evidence="17">
    <location>
        <position position="279"/>
    </location>
    <ligand>
        <name>Ca(2+)</name>
        <dbReference type="ChEBI" id="CHEBI:29108"/>
        <label>1</label>
    </ligand>
</feature>
<name>A0A4U6W5W0_SETVI</name>
<keyword evidence="6" id="KW-0575">Peroxidase</keyword>
<evidence type="ECO:0000256" key="12">
    <source>
        <dbReference type="ARBA" id="ARBA00023157"/>
    </source>
</evidence>
<feature type="binding site" evidence="17">
    <location>
        <position position="272"/>
    </location>
    <ligand>
        <name>Ca(2+)</name>
        <dbReference type="ChEBI" id="CHEBI:29108"/>
        <label>1</label>
    </ligand>
</feature>
<dbReference type="PROSITE" id="PS00435">
    <property type="entry name" value="PEROXIDASE_1"/>
    <property type="match status" value="1"/>
</dbReference>
<evidence type="ECO:0000256" key="16">
    <source>
        <dbReference type="PIRSR" id="PIRSR600823-2"/>
    </source>
</evidence>
<dbReference type="Gene3D" id="1.10.420.10">
    <property type="entry name" value="Peroxidase, domain 2"/>
    <property type="match status" value="1"/>
</dbReference>
<dbReference type="Gramene" id="TKW36109">
    <property type="protein sequence ID" value="TKW36109"/>
    <property type="gene ID" value="SEVIR_2G418900v2"/>
</dbReference>
<comment type="catalytic activity">
    <reaction evidence="1">
        <text>2 a phenolic donor + H2O2 = 2 a phenolic radical donor + 2 H2O</text>
        <dbReference type="Rhea" id="RHEA:56136"/>
        <dbReference type="ChEBI" id="CHEBI:15377"/>
        <dbReference type="ChEBI" id="CHEBI:16240"/>
        <dbReference type="ChEBI" id="CHEBI:139520"/>
        <dbReference type="ChEBI" id="CHEBI:139521"/>
        <dbReference type="EC" id="1.11.1.7"/>
    </reaction>
</comment>
<accession>A0A4U6W5W0</accession>
<feature type="disulfide bond" evidence="19">
    <location>
        <begin position="240"/>
        <end position="321"/>
    </location>
</feature>
<dbReference type="GO" id="GO:0046872">
    <property type="term" value="F:metal ion binding"/>
    <property type="evidence" value="ECO:0007669"/>
    <property type="project" value="UniProtKB-KW"/>
</dbReference>
<evidence type="ECO:0000256" key="21">
    <source>
        <dbReference type="SAM" id="SignalP"/>
    </source>
</evidence>
<evidence type="ECO:0000256" key="9">
    <source>
        <dbReference type="ARBA" id="ARBA00022837"/>
    </source>
</evidence>
<evidence type="ECO:0000256" key="2">
    <source>
        <dbReference type="ARBA" id="ARBA00004613"/>
    </source>
</evidence>
<feature type="site" description="Transition state stabilizer" evidence="18">
    <location>
        <position position="267"/>
    </location>
</feature>
<evidence type="ECO:0000256" key="3">
    <source>
        <dbReference type="ARBA" id="ARBA00006873"/>
    </source>
</evidence>
<dbReference type="GO" id="GO:0042744">
    <property type="term" value="P:hydrogen peroxide catabolic process"/>
    <property type="evidence" value="ECO:0007669"/>
    <property type="project" value="UniProtKB-KW"/>
</dbReference>
<dbReference type="Gene3D" id="1.10.520.10">
    <property type="match status" value="1"/>
</dbReference>
<comment type="cofactor">
    <cofactor evidence="17">
        <name>Ca(2+)</name>
        <dbReference type="ChEBI" id="CHEBI:29108"/>
    </cofactor>
    <text evidence="17">Binds 2 calcium ions per subunit.</text>
</comment>
<evidence type="ECO:0000256" key="7">
    <source>
        <dbReference type="ARBA" id="ARBA00022617"/>
    </source>
</evidence>
<dbReference type="PROSITE" id="PS50873">
    <property type="entry name" value="PEROXIDASE_4"/>
    <property type="match status" value="1"/>
</dbReference>
<dbReference type="SUPFAM" id="SSF48113">
    <property type="entry name" value="Heme-dependent peroxidases"/>
    <property type="match status" value="1"/>
</dbReference>
<keyword evidence="7" id="KW-0349">Heme</keyword>
<dbReference type="AlphaFoldDB" id="A0A4U6W5W0"/>
<feature type="signal peptide" evidence="21">
    <location>
        <begin position="1"/>
        <end position="21"/>
    </location>
</feature>
<evidence type="ECO:0000256" key="10">
    <source>
        <dbReference type="ARBA" id="ARBA00023002"/>
    </source>
</evidence>
<feature type="binding site" evidence="17">
    <location>
        <position position="457"/>
    </location>
    <ligand>
        <name>Ca(2+)</name>
        <dbReference type="ChEBI" id="CHEBI:29108"/>
        <label>2</label>
    </ligand>
</feature>
<evidence type="ECO:0000256" key="18">
    <source>
        <dbReference type="PIRSR" id="PIRSR600823-4"/>
    </source>
</evidence>
<feature type="compositionally biased region" description="Pro residues" evidence="20">
    <location>
        <begin position="31"/>
        <end position="72"/>
    </location>
</feature>
<dbReference type="InterPro" id="IPR002016">
    <property type="entry name" value="Haem_peroxidase"/>
</dbReference>
<comment type="subcellular location">
    <subcellularLocation>
        <location evidence="2">Secreted</location>
    </subcellularLocation>
</comment>
<evidence type="ECO:0000256" key="5">
    <source>
        <dbReference type="ARBA" id="ARBA00022525"/>
    </source>
</evidence>
<feature type="binding site" description="axial binding residue" evidence="17">
    <location>
        <position position="401"/>
    </location>
    <ligand>
        <name>heme b</name>
        <dbReference type="ChEBI" id="CHEBI:60344"/>
    </ligand>
    <ligandPart>
        <name>Fe</name>
        <dbReference type="ChEBI" id="CHEBI:18248"/>
    </ligandPart>
</feature>
<evidence type="ECO:0000256" key="17">
    <source>
        <dbReference type="PIRSR" id="PIRSR600823-3"/>
    </source>
</evidence>